<evidence type="ECO:0000256" key="2">
    <source>
        <dbReference type="ARBA" id="ARBA00022475"/>
    </source>
</evidence>
<comment type="similarity">
    <text evidence="11">Belongs to the KdpC family.</text>
</comment>
<evidence type="ECO:0000256" key="8">
    <source>
        <dbReference type="ARBA" id="ARBA00022989"/>
    </source>
</evidence>
<dbReference type="GO" id="GO:0008556">
    <property type="term" value="F:P-type potassium transmembrane transporter activity"/>
    <property type="evidence" value="ECO:0007669"/>
    <property type="project" value="InterPro"/>
</dbReference>
<evidence type="ECO:0000256" key="3">
    <source>
        <dbReference type="ARBA" id="ARBA00022538"/>
    </source>
</evidence>
<evidence type="ECO:0000256" key="6">
    <source>
        <dbReference type="ARBA" id="ARBA00022840"/>
    </source>
</evidence>
<sequence>MWVSLRRAVVVSLAFFVLLGLAYPLATTGIGQLLFHDKANGSLTANGSTRIGQTWSGPQWFQGRRDGDDPTATGGSNLGPRSQELSDKVKKQIDALKKEGITPTSGLVTASGSGVDPDISPDDAYAQVASVAKSRNLPEDRVRQLVADHVSGPQYGFLGASHVNVLELNVALAALT</sequence>
<dbReference type="PANTHER" id="PTHR30042:SF2">
    <property type="entry name" value="POTASSIUM-TRANSPORTING ATPASE KDPC SUBUNIT"/>
    <property type="match status" value="1"/>
</dbReference>
<comment type="function">
    <text evidence="11">Part of the high-affinity ATP-driven potassium transport (or Kdp) system, which catalyzes the hydrolysis of ATP coupled with the electrogenic transport of potassium into the cytoplasm. This subunit acts as a catalytic chaperone that increases the ATP-binding affinity of the ATP-hydrolyzing subunit KdpB by the formation of a transient KdpB/KdpC/ATP ternary complex.</text>
</comment>
<feature type="compositionally biased region" description="Polar residues" evidence="12">
    <location>
        <begin position="46"/>
        <end position="59"/>
    </location>
</feature>
<comment type="subcellular location">
    <subcellularLocation>
        <location evidence="11">Cell membrane</location>
        <topology evidence="11">Single-pass membrane protein</topology>
    </subcellularLocation>
</comment>
<evidence type="ECO:0000256" key="1">
    <source>
        <dbReference type="ARBA" id="ARBA00022448"/>
    </source>
</evidence>
<proteinExistence type="inferred from homology"/>
<dbReference type="HAMAP" id="MF_00276">
    <property type="entry name" value="KdpC"/>
    <property type="match status" value="1"/>
</dbReference>
<protein>
    <recommendedName>
        <fullName evidence="11">Potassium-transporting ATPase KdpC subunit</fullName>
    </recommendedName>
    <alternativeName>
        <fullName evidence="11">ATP phosphohydrolase [potassium-transporting] C chain</fullName>
    </alternativeName>
    <alternativeName>
        <fullName evidence="11">Potassium-binding and translocating subunit C</fullName>
    </alternativeName>
    <alternativeName>
        <fullName evidence="11">Potassium-translocating ATPase C chain</fullName>
    </alternativeName>
</protein>
<name>A0A8J3QT89_9ACTN</name>
<evidence type="ECO:0000256" key="4">
    <source>
        <dbReference type="ARBA" id="ARBA00022692"/>
    </source>
</evidence>
<keyword evidence="4 11" id="KW-0812">Transmembrane</keyword>
<comment type="caution">
    <text evidence="13">The sequence shown here is derived from an EMBL/GenBank/DDBJ whole genome shotgun (WGS) entry which is preliminary data.</text>
</comment>
<keyword evidence="9 11" id="KW-0406">Ion transport</keyword>
<dbReference type="InterPro" id="IPR003820">
    <property type="entry name" value="KdpC"/>
</dbReference>
<dbReference type="GO" id="GO:0005524">
    <property type="term" value="F:ATP binding"/>
    <property type="evidence" value="ECO:0007669"/>
    <property type="project" value="UniProtKB-UniRule"/>
</dbReference>
<keyword evidence="14" id="KW-1185">Reference proteome</keyword>
<keyword evidence="10 11" id="KW-0472">Membrane</keyword>
<keyword evidence="7 11" id="KW-0630">Potassium</keyword>
<dbReference type="RefSeq" id="WP_203919000.1">
    <property type="nucleotide sequence ID" value="NZ_BONZ01000033.1"/>
</dbReference>
<keyword evidence="8 11" id="KW-1133">Transmembrane helix</keyword>
<dbReference type="PIRSF" id="PIRSF001296">
    <property type="entry name" value="K_ATPase_KdpC"/>
    <property type="match status" value="1"/>
</dbReference>
<evidence type="ECO:0000256" key="7">
    <source>
        <dbReference type="ARBA" id="ARBA00022958"/>
    </source>
</evidence>
<evidence type="ECO:0000256" key="10">
    <source>
        <dbReference type="ARBA" id="ARBA00023136"/>
    </source>
</evidence>
<evidence type="ECO:0000256" key="11">
    <source>
        <dbReference type="HAMAP-Rule" id="MF_00276"/>
    </source>
</evidence>
<accession>A0A8J3QT89</accession>
<evidence type="ECO:0000256" key="12">
    <source>
        <dbReference type="SAM" id="MobiDB-lite"/>
    </source>
</evidence>
<keyword evidence="5 11" id="KW-0547">Nucleotide-binding</keyword>
<keyword evidence="6 11" id="KW-0067">ATP-binding</keyword>
<organism evidence="13 14">
    <name type="scientific">Rugosimonospora africana</name>
    <dbReference type="NCBI Taxonomy" id="556532"/>
    <lineage>
        <taxon>Bacteria</taxon>
        <taxon>Bacillati</taxon>
        <taxon>Actinomycetota</taxon>
        <taxon>Actinomycetes</taxon>
        <taxon>Micromonosporales</taxon>
        <taxon>Micromonosporaceae</taxon>
        <taxon>Rugosimonospora</taxon>
    </lineage>
</organism>
<dbReference type="GO" id="GO:0005886">
    <property type="term" value="C:plasma membrane"/>
    <property type="evidence" value="ECO:0007669"/>
    <property type="project" value="UniProtKB-SubCell"/>
</dbReference>
<dbReference type="PANTHER" id="PTHR30042">
    <property type="entry name" value="POTASSIUM-TRANSPORTING ATPASE C CHAIN"/>
    <property type="match status" value="1"/>
</dbReference>
<dbReference type="AlphaFoldDB" id="A0A8J3QT89"/>
<keyword evidence="2 11" id="KW-1003">Cell membrane</keyword>
<reference evidence="13" key="1">
    <citation type="submission" date="2021-01" db="EMBL/GenBank/DDBJ databases">
        <title>Whole genome shotgun sequence of Rugosimonospora africana NBRC 104875.</title>
        <authorList>
            <person name="Komaki H."/>
            <person name="Tamura T."/>
        </authorList>
    </citation>
    <scope>NUCLEOTIDE SEQUENCE</scope>
    <source>
        <strain evidence="13">NBRC 104875</strain>
    </source>
</reference>
<feature type="region of interest" description="Disordered" evidence="12">
    <location>
        <begin position="46"/>
        <end position="85"/>
    </location>
</feature>
<evidence type="ECO:0000256" key="5">
    <source>
        <dbReference type="ARBA" id="ARBA00022741"/>
    </source>
</evidence>
<evidence type="ECO:0000313" key="14">
    <source>
        <dbReference type="Proteomes" id="UP000642748"/>
    </source>
</evidence>
<dbReference type="EMBL" id="BONZ01000033">
    <property type="protein sequence ID" value="GIH15365.1"/>
    <property type="molecule type" value="Genomic_DNA"/>
</dbReference>
<keyword evidence="1 11" id="KW-0813">Transport</keyword>
<keyword evidence="3 11" id="KW-0633">Potassium transport</keyword>
<dbReference type="Pfam" id="PF02669">
    <property type="entry name" value="KdpC"/>
    <property type="match status" value="1"/>
</dbReference>
<evidence type="ECO:0000256" key="9">
    <source>
        <dbReference type="ARBA" id="ARBA00023065"/>
    </source>
</evidence>
<comment type="subunit">
    <text evidence="11">The system is composed of three essential subunits: KdpA, KdpB and KdpC.</text>
</comment>
<evidence type="ECO:0000313" key="13">
    <source>
        <dbReference type="EMBL" id="GIH15365.1"/>
    </source>
</evidence>
<dbReference type="Proteomes" id="UP000642748">
    <property type="component" value="Unassembled WGS sequence"/>
</dbReference>
<gene>
    <name evidence="13" type="primary">kdpC_2</name>
    <name evidence="11" type="synonym">kdpC</name>
    <name evidence="13" type="ORF">Raf01_35370</name>
</gene>